<keyword evidence="9" id="KW-0902">Two-component regulatory system</keyword>
<dbReference type="EC" id="2.7.13.3" evidence="3"/>
<dbReference type="InterPro" id="IPR036890">
    <property type="entry name" value="HATPase_C_sf"/>
</dbReference>
<dbReference type="Proteomes" id="UP000824211">
    <property type="component" value="Unassembled WGS sequence"/>
</dbReference>
<dbReference type="SMART" id="SM00388">
    <property type="entry name" value="HisKA"/>
    <property type="match status" value="1"/>
</dbReference>
<evidence type="ECO:0000256" key="7">
    <source>
        <dbReference type="ARBA" id="ARBA00022777"/>
    </source>
</evidence>
<dbReference type="Gene3D" id="1.10.287.130">
    <property type="match status" value="1"/>
</dbReference>
<keyword evidence="6 11" id="KW-0812">Transmembrane</keyword>
<accession>A0A9D2MDG6</accession>
<comment type="catalytic activity">
    <reaction evidence="1">
        <text>ATP + protein L-histidine = ADP + protein N-phospho-L-histidine.</text>
        <dbReference type="EC" id="2.7.13.3"/>
    </reaction>
</comment>
<dbReference type="GO" id="GO:0000155">
    <property type="term" value="F:phosphorelay sensor kinase activity"/>
    <property type="evidence" value="ECO:0007669"/>
    <property type="project" value="InterPro"/>
</dbReference>
<evidence type="ECO:0000256" key="8">
    <source>
        <dbReference type="ARBA" id="ARBA00022989"/>
    </source>
</evidence>
<dbReference type="SMART" id="SM00387">
    <property type="entry name" value="HATPase_c"/>
    <property type="match status" value="1"/>
</dbReference>
<dbReference type="AlphaFoldDB" id="A0A9D2MDG6"/>
<dbReference type="GO" id="GO:0005886">
    <property type="term" value="C:plasma membrane"/>
    <property type="evidence" value="ECO:0007669"/>
    <property type="project" value="TreeGrafter"/>
</dbReference>
<evidence type="ECO:0000256" key="4">
    <source>
        <dbReference type="ARBA" id="ARBA00022553"/>
    </source>
</evidence>
<feature type="transmembrane region" description="Helical" evidence="11">
    <location>
        <begin position="7"/>
        <end position="31"/>
    </location>
</feature>
<organism evidence="13 14">
    <name type="scientific">Candidatus Faecalibacterium faecipullorum</name>
    <dbReference type="NCBI Taxonomy" id="2838578"/>
    <lineage>
        <taxon>Bacteria</taxon>
        <taxon>Bacillati</taxon>
        <taxon>Bacillota</taxon>
        <taxon>Clostridia</taxon>
        <taxon>Eubacteriales</taxon>
        <taxon>Oscillospiraceae</taxon>
        <taxon>Faecalibacterium</taxon>
    </lineage>
</organism>
<dbReference type="InterPro" id="IPR003661">
    <property type="entry name" value="HisK_dim/P_dom"/>
</dbReference>
<dbReference type="InterPro" id="IPR050428">
    <property type="entry name" value="TCS_sensor_his_kinase"/>
</dbReference>
<name>A0A9D2MDG6_9FIRM</name>
<evidence type="ECO:0000256" key="1">
    <source>
        <dbReference type="ARBA" id="ARBA00000085"/>
    </source>
</evidence>
<comment type="subcellular location">
    <subcellularLocation>
        <location evidence="2">Membrane</location>
    </subcellularLocation>
</comment>
<evidence type="ECO:0000256" key="5">
    <source>
        <dbReference type="ARBA" id="ARBA00022679"/>
    </source>
</evidence>
<proteinExistence type="predicted"/>
<evidence type="ECO:0000256" key="2">
    <source>
        <dbReference type="ARBA" id="ARBA00004370"/>
    </source>
</evidence>
<dbReference type="Pfam" id="PF02518">
    <property type="entry name" value="HATPase_c"/>
    <property type="match status" value="1"/>
</dbReference>
<keyword evidence="4" id="KW-0597">Phosphoprotein</keyword>
<sequence length="399" mass="43837">MLKKLRLKFVVINMALVTAMLCAIFGLIYHFTRLDLERENLSMMRAVAAFPALGRLDRPDEPAEEVRLPYFVLQVEAGGGVSVLGGGYYDLSDTAFLQELAGQAARAAADFGVLEDYKLRFCRVETPAGERLVFSDISSEQATLEGLARSLAVTGALSFAAFLGLSLLLARWAVKPVERAWRQQQQFVADASHELKTPLAVITTNAELLGGVGEAGPAGRILATARQMRALVEGLLELARADGGGAEAPMQRVDWSALAEEALLPFEPLLFERGLTLTPCIQPGITVRGREGPLRQVLEILLDNAQKYAVPPSAVYLHLARSGRSRCRLMVENRAATLPPEELENIFKRFYRVDKARSRDGSFGLGLPIARQIVSAHRGRIWAESHGERIRFYVELPLA</sequence>
<dbReference type="SUPFAM" id="SSF55874">
    <property type="entry name" value="ATPase domain of HSP90 chaperone/DNA topoisomerase II/histidine kinase"/>
    <property type="match status" value="1"/>
</dbReference>
<dbReference type="PANTHER" id="PTHR45436:SF5">
    <property type="entry name" value="SENSOR HISTIDINE KINASE TRCS"/>
    <property type="match status" value="1"/>
</dbReference>
<dbReference type="InterPro" id="IPR005467">
    <property type="entry name" value="His_kinase_dom"/>
</dbReference>
<evidence type="ECO:0000256" key="10">
    <source>
        <dbReference type="ARBA" id="ARBA00023136"/>
    </source>
</evidence>
<reference evidence="13" key="2">
    <citation type="submission" date="2021-04" db="EMBL/GenBank/DDBJ databases">
        <authorList>
            <person name="Gilroy R."/>
        </authorList>
    </citation>
    <scope>NUCLEOTIDE SEQUENCE</scope>
    <source>
        <strain evidence="13">ChiHjej9B8-13557</strain>
    </source>
</reference>
<dbReference type="CDD" id="cd00082">
    <property type="entry name" value="HisKA"/>
    <property type="match status" value="1"/>
</dbReference>
<comment type="caution">
    <text evidence="13">The sequence shown here is derived from an EMBL/GenBank/DDBJ whole genome shotgun (WGS) entry which is preliminary data.</text>
</comment>
<keyword evidence="10 11" id="KW-0472">Membrane</keyword>
<keyword evidence="5" id="KW-0808">Transferase</keyword>
<evidence type="ECO:0000256" key="6">
    <source>
        <dbReference type="ARBA" id="ARBA00022692"/>
    </source>
</evidence>
<evidence type="ECO:0000313" key="14">
    <source>
        <dbReference type="Proteomes" id="UP000824211"/>
    </source>
</evidence>
<gene>
    <name evidence="13" type="ORF">H9771_03900</name>
</gene>
<feature type="domain" description="Histidine kinase" evidence="12">
    <location>
        <begin position="190"/>
        <end position="399"/>
    </location>
</feature>
<dbReference type="InterPro" id="IPR004358">
    <property type="entry name" value="Sig_transdc_His_kin-like_C"/>
</dbReference>
<evidence type="ECO:0000259" key="12">
    <source>
        <dbReference type="PROSITE" id="PS50109"/>
    </source>
</evidence>
<evidence type="ECO:0000313" key="13">
    <source>
        <dbReference type="EMBL" id="HJB58795.1"/>
    </source>
</evidence>
<dbReference type="PRINTS" id="PR00344">
    <property type="entry name" value="BCTRLSENSOR"/>
</dbReference>
<dbReference type="PANTHER" id="PTHR45436">
    <property type="entry name" value="SENSOR HISTIDINE KINASE YKOH"/>
    <property type="match status" value="1"/>
</dbReference>
<evidence type="ECO:0000256" key="9">
    <source>
        <dbReference type="ARBA" id="ARBA00023012"/>
    </source>
</evidence>
<keyword evidence="8 11" id="KW-1133">Transmembrane helix</keyword>
<dbReference type="SUPFAM" id="SSF47384">
    <property type="entry name" value="Homodimeric domain of signal transducing histidine kinase"/>
    <property type="match status" value="1"/>
</dbReference>
<dbReference type="InterPro" id="IPR036097">
    <property type="entry name" value="HisK_dim/P_sf"/>
</dbReference>
<dbReference type="Pfam" id="PF00512">
    <property type="entry name" value="HisKA"/>
    <property type="match status" value="1"/>
</dbReference>
<dbReference type="PROSITE" id="PS50109">
    <property type="entry name" value="HIS_KIN"/>
    <property type="match status" value="1"/>
</dbReference>
<reference evidence="13" key="1">
    <citation type="journal article" date="2021" name="PeerJ">
        <title>Extensive microbial diversity within the chicken gut microbiome revealed by metagenomics and culture.</title>
        <authorList>
            <person name="Gilroy R."/>
            <person name="Ravi A."/>
            <person name="Getino M."/>
            <person name="Pursley I."/>
            <person name="Horton D.L."/>
            <person name="Alikhan N.F."/>
            <person name="Baker D."/>
            <person name="Gharbi K."/>
            <person name="Hall N."/>
            <person name="Watson M."/>
            <person name="Adriaenssens E.M."/>
            <person name="Foster-Nyarko E."/>
            <person name="Jarju S."/>
            <person name="Secka A."/>
            <person name="Antonio M."/>
            <person name="Oren A."/>
            <person name="Chaudhuri R.R."/>
            <person name="La Ragione R."/>
            <person name="Hildebrand F."/>
            <person name="Pallen M.J."/>
        </authorList>
    </citation>
    <scope>NUCLEOTIDE SEQUENCE</scope>
    <source>
        <strain evidence="13">ChiHjej9B8-13557</strain>
    </source>
</reference>
<dbReference type="InterPro" id="IPR003594">
    <property type="entry name" value="HATPase_dom"/>
</dbReference>
<evidence type="ECO:0000256" key="11">
    <source>
        <dbReference type="SAM" id="Phobius"/>
    </source>
</evidence>
<dbReference type="EMBL" id="DWXX01000070">
    <property type="protein sequence ID" value="HJB58795.1"/>
    <property type="molecule type" value="Genomic_DNA"/>
</dbReference>
<keyword evidence="7 13" id="KW-0418">Kinase</keyword>
<evidence type="ECO:0000256" key="3">
    <source>
        <dbReference type="ARBA" id="ARBA00012438"/>
    </source>
</evidence>
<dbReference type="Gene3D" id="3.30.565.10">
    <property type="entry name" value="Histidine kinase-like ATPase, C-terminal domain"/>
    <property type="match status" value="1"/>
</dbReference>
<protein>
    <recommendedName>
        <fullName evidence="3">histidine kinase</fullName>
        <ecNumber evidence="3">2.7.13.3</ecNumber>
    </recommendedName>
</protein>